<sequence length="146" mass="16031">MTDRRRLLLIAVIAFLAAVAGAFIGRAFIAPSAPVESELHTLLHHDLDLDVGQKARMEEIERRFALRKQALELELRADNAKLADAIQSEHGYGPAVGAAVDRSHQAMGQLQKETLEHIFAMRAVLKPDQAAKFDAAVVKALTAKER</sequence>
<name>A0A0J9CTN3_SPHYA</name>
<geneLocation type="plasmid" evidence="2">
    <name>pses220</name>
</geneLocation>
<dbReference type="Pfam" id="PF13801">
    <property type="entry name" value="Metal_resist"/>
    <property type="match status" value="1"/>
</dbReference>
<keyword evidence="1" id="KW-0614">Plasmid</keyword>
<dbReference type="RefSeq" id="WP_048939405.1">
    <property type="nucleotide sequence ID" value="NZ_CP020926.1"/>
</dbReference>
<evidence type="ECO:0000313" key="2">
    <source>
        <dbReference type="Proteomes" id="UP000037029"/>
    </source>
</evidence>
<protein>
    <submittedName>
        <fullName evidence="1">Heavy metal resistance protein</fullName>
    </submittedName>
</protein>
<dbReference type="AlphaFoldDB" id="A0A0J9CTN3"/>
<dbReference type="InterPro" id="IPR025961">
    <property type="entry name" value="Metal_resist"/>
</dbReference>
<proteinExistence type="predicted"/>
<dbReference type="Gene3D" id="1.20.120.1490">
    <property type="match status" value="1"/>
</dbReference>
<gene>
    <name evidence="1" type="ORF">BV87_25385</name>
</gene>
<accession>A0A0J9CTN3</accession>
<reference evidence="1 2" key="1">
    <citation type="submission" date="2017-04" db="EMBL/GenBank/DDBJ databases">
        <title>Characterization, genome and methylation analysis of a phthalic acid esters degrading strain Sphingobium yanoikuyae SHJ.</title>
        <authorList>
            <person name="Feng L."/>
        </authorList>
    </citation>
    <scope>NUCLEOTIDE SEQUENCE [LARGE SCALE GENOMIC DNA]</scope>
    <source>
        <strain evidence="1 2">SHJ</strain>
        <plasmid evidence="2">Plasmid pses220</plasmid>
    </source>
</reference>
<evidence type="ECO:0000313" key="1">
    <source>
        <dbReference type="EMBL" id="ATP21802.1"/>
    </source>
</evidence>
<organism evidence="1 2">
    <name type="scientific">Sphingobium yanoikuyae</name>
    <name type="common">Sphingomonas yanoikuyae</name>
    <dbReference type="NCBI Taxonomy" id="13690"/>
    <lineage>
        <taxon>Bacteria</taxon>
        <taxon>Pseudomonadati</taxon>
        <taxon>Pseudomonadota</taxon>
        <taxon>Alphaproteobacteria</taxon>
        <taxon>Sphingomonadales</taxon>
        <taxon>Sphingomonadaceae</taxon>
        <taxon>Sphingobium</taxon>
    </lineage>
</organism>
<dbReference type="EMBL" id="CP020926">
    <property type="protein sequence ID" value="ATP21802.1"/>
    <property type="molecule type" value="Genomic_DNA"/>
</dbReference>
<dbReference type="Proteomes" id="UP000037029">
    <property type="component" value="Plasmid pses220"/>
</dbReference>